<evidence type="ECO:0000313" key="2">
    <source>
        <dbReference type="Proteomes" id="UP000319514"/>
    </source>
</evidence>
<dbReference type="Gene3D" id="3.30.460.40">
    <property type="match status" value="1"/>
</dbReference>
<dbReference type="Proteomes" id="UP000319514">
    <property type="component" value="Unassembled WGS sequence"/>
</dbReference>
<protein>
    <submittedName>
        <fullName evidence="1">Lincosamide nucleotidyltransferase A/C/D/E</fullName>
    </submittedName>
</protein>
<comment type="caution">
    <text evidence="1">The sequence shown here is derived from an EMBL/GenBank/DDBJ whole genome shotgun (WGS) entry which is preliminary data.</text>
</comment>
<sequence>MPTTAADVVEVLHLLTCVGASPRLSGGWGVDALHGQQTREHRDVDVAVDAGRLDACVEVLQRNGFVVTTDWLPVRVELSDHVAGRHVDLHPLHFAPDGRAWQAGLDDIRFDYPADAWCEGSVGGTGVRCLSARMQRELHAGYELRDVDRHDLRLLEDTPVRRGQAP</sequence>
<name>A0A542ZN04_9MICO</name>
<dbReference type="AlphaFoldDB" id="A0A542ZN04"/>
<dbReference type="EMBL" id="VFOQ01000001">
    <property type="protein sequence ID" value="TQL61715.1"/>
    <property type="molecule type" value="Genomic_DNA"/>
</dbReference>
<reference evidence="1 2" key="1">
    <citation type="submission" date="2019-06" db="EMBL/GenBank/DDBJ databases">
        <title>Sequencing the genomes of 1000 actinobacteria strains.</title>
        <authorList>
            <person name="Klenk H.-P."/>
        </authorList>
    </citation>
    <scope>NUCLEOTIDE SEQUENCE [LARGE SCALE GENOMIC DNA]</scope>
    <source>
        <strain evidence="1 2">DSM 18082</strain>
    </source>
</reference>
<dbReference type="OrthoDB" id="9800567at2"/>
<dbReference type="RefSeq" id="WP_141789461.1">
    <property type="nucleotide sequence ID" value="NZ_BAAAKX010000012.1"/>
</dbReference>
<gene>
    <name evidence="1" type="ORF">FB474_3134</name>
</gene>
<keyword evidence="2" id="KW-1185">Reference proteome</keyword>
<dbReference type="InterPro" id="IPR019646">
    <property type="entry name" value="Aminoglyc_AdlTrfase"/>
</dbReference>
<organism evidence="1 2">
    <name type="scientific">Oryzihumus leptocrescens</name>
    <dbReference type="NCBI Taxonomy" id="297536"/>
    <lineage>
        <taxon>Bacteria</taxon>
        <taxon>Bacillati</taxon>
        <taxon>Actinomycetota</taxon>
        <taxon>Actinomycetes</taxon>
        <taxon>Micrococcales</taxon>
        <taxon>Intrasporangiaceae</taxon>
        <taxon>Oryzihumus</taxon>
    </lineage>
</organism>
<evidence type="ECO:0000313" key="1">
    <source>
        <dbReference type="EMBL" id="TQL61715.1"/>
    </source>
</evidence>
<proteinExistence type="predicted"/>
<accession>A0A542ZN04</accession>
<dbReference type="Pfam" id="PF10706">
    <property type="entry name" value="Aminoglyc_resit"/>
    <property type="match status" value="1"/>
</dbReference>
<dbReference type="GO" id="GO:0016740">
    <property type="term" value="F:transferase activity"/>
    <property type="evidence" value="ECO:0007669"/>
    <property type="project" value="UniProtKB-KW"/>
</dbReference>
<keyword evidence="1" id="KW-0808">Transferase</keyword>